<dbReference type="EMBL" id="JAKUCV010006746">
    <property type="protein sequence ID" value="KAJ4826099.1"/>
    <property type="molecule type" value="Genomic_DNA"/>
</dbReference>
<organism evidence="1 2">
    <name type="scientific">Turnera subulata</name>
    <dbReference type="NCBI Taxonomy" id="218843"/>
    <lineage>
        <taxon>Eukaryota</taxon>
        <taxon>Viridiplantae</taxon>
        <taxon>Streptophyta</taxon>
        <taxon>Embryophyta</taxon>
        <taxon>Tracheophyta</taxon>
        <taxon>Spermatophyta</taxon>
        <taxon>Magnoliopsida</taxon>
        <taxon>eudicotyledons</taxon>
        <taxon>Gunneridae</taxon>
        <taxon>Pentapetalae</taxon>
        <taxon>rosids</taxon>
        <taxon>fabids</taxon>
        <taxon>Malpighiales</taxon>
        <taxon>Passifloraceae</taxon>
        <taxon>Turnera</taxon>
    </lineage>
</organism>
<gene>
    <name evidence="1" type="ORF">Tsubulata_010946</name>
</gene>
<evidence type="ECO:0000313" key="2">
    <source>
        <dbReference type="Proteomes" id="UP001141552"/>
    </source>
</evidence>
<accession>A0A9Q0F6Z9</accession>
<dbReference type="Proteomes" id="UP001141552">
    <property type="component" value="Unassembled WGS sequence"/>
</dbReference>
<reference evidence="1" key="2">
    <citation type="journal article" date="2023" name="Plants (Basel)">
        <title>Annotation of the Turnera subulata (Passifloraceae) Draft Genome Reveals the S-Locus Evolved after the Divergence of Turneroideae from Passifloroideae in a Stepwise Manner.</title>
        <authorList>
            <person name="Henning P.M."/>
            <person name="Roalson E.H."/>
            <person name="Mir W."/>
            <person name="McCubbin A.G."/>
            <person name="Shore J.S."/>
        </authorList>
    </citation>
    <scope>NUCLEOTIDE SEQUENCE</scope>
    <source>
        <strain evidence="1">F60SS</strain>
    </source>
</reference>
<evidence type="ECO:0000313" key="1">
    <source>
        <dbReference type="EMBL" id="KAJ4826099.1"/>
    </source>
</evidence>
<sequence length="77" mass="8871">MAVKTITKMAPMVAGLLDGKARWWMDFVLELKLLMWISILSYGSDLLEHMVFRIEACIIRFKYPLSSVTFPNLKFSG</sequence>
<protein>
    <submittedName>
        <fullName evidence="1">Uncharacterized protein</fullName>
    </submittedName>
</protein>
<dbReference type="AlphaFoldDB" id="A0A9Q0F6Z9"/>
<feature type="non-terminal residue" evidence="1">
    <location>
        <position position="1"/>
    </location>
</feature>
<reference evidence="1" key="1">
    <citation type="submission" date="2022-02" db="EMBL/GenBank/DDBJ databases">
        <authorList>
            <person name="Henning P.M."/>
            <person name="McCubbin A.G."/>
            <person name="Shore J.S."/>
        </authorList>
    </citation>
    <scope>NUCLEOTIDE SEQUENCE</scope>
    <source>
        <strain evidence="1">F60SS</strain>
        <tissue evidence="1">Leaves</tissue>
    </source>
</reference>
<comment type="caution">
    <text evidence="1">The sequence shown here is derived from an EMBL/GenBank/DDBJ whole genome shotgun (WGS) entry which is preliminary data.</text>
</comment>
<proteinExistence type="predicted"/>
<name>A0A9Q0F6Z9_9ROSI</name>
<keyword evidence="2" id="KW-1185">Reference proteome</keyword>